<keyword evidence="5" id="KW-0677">Repeat</keyword>
<evidence type="ECO:0000256" key="4">
    <source>
        <dbReference type="ARBA" id="ARBA00022692"/>
    </source>
</evidence>
<dbReference type="AlphaFoldDB" id="A0A0C9ZBF4"/>
<keyword evidence="7" id="KW-0472">Membrane</keyword>
<dbReference type="InterPro" id="IPR023395">
    <property type="entry name" value="MCP_dom_sf"/>
</dbReference>
<keyword evidence="6" id="KW-1133">Transmembrane helix</keyword>
<proteinExistence type="inferred from homology"/>
<dbReference type="PANTHER" id="PTHR45618">
    <property type="entry name" value="MITOCHONDRIAL DICARBOXYLATE CARRIER-RELATED"/>
    <property type="match status" value="1"/>
</dbReference>
<dbReference type="InterPro" id="IPR050391">
    <property type="entry name" value="Mito_Metabolite_Transporter"/>
</dbReference>
<protein>
    <recommendedName>
        <fullName evidence="11">Mitochondrial carrier</fullName>
    </recommendedName>
</protein>
<comment type="similarity">
    <text evidence="2">Belongs to the mitochondrial carrier (TC 2.A.29) family.</text>
</comment>
<dbReference type="Proteomes" id="UP000054018">
    <property type="component" value="Unassembled WGS sequence"/>
</dbReference>
<sequence>MSTSPSLRDLYSPPSHSWTFVPPNVAPSKPNPPSPSYQWSARSSSSPILGLSLDAGTPPTHITVFFRSIVASALMHYSSTALAMPLEVGKLLLQIQWVPRDALSTPSDTEEQGDDGEDLSDITNEEDSYFVEPGVGPTHKYPAPKLVDDDGYVVRTSVMDEGTRPEYIIPVGTAKSTWAMVTRLVSFRGEGWFSPWKGLFTTCIHDILLLNIQPFIDNVLSSFFLTPSHGFYRPPLWLPVVSYIITGFVLSPLDLVRTRLIAQSSTPRYRNYTGPLDALSQIILHEGGLKGTYFHPHLFFPTILDTGLRAFTHVVLPSLIAPHLGFGPHIAADTHPIAWALAEVLGGCLGLLVTLPVETVRRRLQIQTRGAAKPLRTCVETRPVAYNGVVDALWHILTEERSDLPITRPRKQKKGGPEGSEGDGEEEESDSWLRHTGIGQLYRGLGMRLTANTIVFLLASFGGAEEVDGGWAEL</sequence>
<dbReference type="Pfam" id="PF00153">
    <property type="entry name" value="Mito_carr"/>
    <property type="match status" value="1"/>
</dbReference>
<keyword evidence="10" id="KW-1185">Reference proteome</keyword>
<dbReference type="GO" id="GO:0016020">
    <property type="term" value="C:membrane"/>
    <property type="evidence" value="ECO:0007669"/>
    <property type="project" value="UniProtKB-SubCell"/>
</dbReference>
<evidence type="ECO:0000256" key="2">
    <source>
        <dbReference type="ARBA" id="ARBA00006375"/>
    </source>
</evidence>
<evidence type="ECO:0000256" key="1">
    <source>
        <dbReference type="ARBA" id="ARBA00004141"/>
    </source>
</evidence>
<dbReference type="HOGENOM" id="CLU_023136_0_0_1"/>
<dbReference type="EMBL" id="KN833701">
    <property type="protein sequence ID" value="KIK26551.1"/>
    <property type="molecule type" value="Genomic_DNA"/>
</dbReference>
<gene>
    <name evidence="9" type="ORF">PISMIDRAFT_675931</name>
</gene>
<evidence type="ECO:0000256" key="5">
    <source>
        <dbReference type="ARBA" id="ARBA00022737"/>
    </source>
</evidence>
<comment type="subcellular location">
    <subcellularLocation>
        <location evidence="1">Membrane</location>
        <topology evidence="1">Multi-pass membrane protein</topology>
    </subcellularLocation>
</comment>
<evidence type="ECO:0000256" key="8">
    <source>
        <dbReference type="SAM" id="MobiDB-lite"/>
    </source>
</evidence>
<accession>A0A0C9ZBF4</accession>
<name>A0A0C9ZBF4_9AGAM</name>
<organism evidence="9 10">
    <name type="scientific">Pisolithus microcarpus 441</name>
    <dbReference type="NCBI Taxonomy" id="765257"/>
    <lineage>
        <taxon>Eukaryota</taxon>
        <taxon>Fungi</taxon>
        <taxon>Dikarya</taxon>
        <taxon>Basidiomycota</taxon>
        <taxon>Agaricomycotina</taxon>
        <taxon>Agaricomycetes</taxon>
        <taxon>Agaricomycetidae</taxon>
        <taxon>Boletales</taxon>
        <taxon>Sclerodermatineae</taxon>
        <taxon>Pisolithaceae</taxon>
        <taxon>Pisolithus</taxon>
    </lineage>
</organism>
<reference evidence="10" key="2">
    <citation type="submission" date="2015-01" db="EMBL/GenBank/DDBJ databases">
        <title>Evolutionary Origins and Diversification of the Mycorrhizal Mutualists.</title>
        <authorList>
            <consortium name="DOE Joint Genome Institute"/>
            <consortium name="Mycorrhizal Genomics Consortium"/>
            <person name="Kohler A."/>
            <person name="Kuo A."/>
            <person name="Nagy L.G."/>
            <person name="Floudas D."/>
            <person name="Copeland A."/>
            <person name="Barry K.W."/>
            <person name="Cichocki N."/>
            <person name="Veneault-Fourrey C."/>
            <person name="LaButti K."/>
            <person name="Lindquist E.A."/>
            <person name="Lipzen A."/>
            <person name="Lundell T."/>
            <person name="Morin E."/>
            <person name="Murat C."/>
            <person name="Riley R."/>
            <person name="Ohm R."/>
            <person name="Sun H."/>
            <person name="Tunlid A."/>
            <person name="Henrissat B."/>
            <person name="Grigoriev I.V."/>
            <person name="Hibbett D.S."/>
            <person name="Martin F."/>
        </authorList>
    </citation>
    <scope>NUCLEOTIDE SEQUENCE [LARGE SCALE GENOMIC DNA]</scope>
    <source>
        <strain evidence="10">441</strain>
    </source>
</reference>
<evidence type="ECO:0000313" key="9">
    <source>
        <dbReference type="EMBL" id="KIK26551.1"/>
    </source>
</evidence>
<dbReference type="Gene3D" id="1.50.40.10">
    <property type="entry name" value="Mitochondrial carrier domain"/>
    <property type="match status" value="1"/>
</dbReference>
<feature type="region of interest" description="Disordered" evidence="8">
    <location>
        <begin position="405"/>
        <end position="431"/>
    </location>
</feature>
<keyword evidence="4" id="KW-0812">Transmembrane</keyword>
<dbReference type="STRING" id="765257.A0A0C9ZBF4"/>
<keyword evidence="3" id="KW-0813">Transport</keyword>
<reference evidence="9 10" key="1">
    <citation type="submission" date="2014-04" db="EMBL/GenBank/DDBJ databases">
        <authorList>
            <consortium name="DOE Joint Genome Institute"/>
            <person name="Kuo A."/>
            <person name="Kohler A."/>
            <person name="Costa M.D."/>
            <person name="Nagy L.G."/>
            <person name="Floudas D."/>
            <person name="Copeland A."/>
            <person name="Barry K.W."/>
            <person name="Cichocki N."/>
            <person name="Veneault-Fourrey C."/>
            <person name="LaButti K."/>
            <person name="Lindquist E.A."/>
            <person name="Lipzen A."/>
            <person name="Lundell T."/>
            <person name="Morin E."/>
            <person name="Murat C."/>
            <person name="Sun H."/>
            <person name="Tunlid A."/>
            <person name="Henrissat B."/>
            <person name="Grigoriev I.V."/>
            <person name="Hibbett D.S."/>
            <person name="Martin F."/>
            <person name="Nordberg H.P."/>
            <person name="Cantor M.N."/>
            <person name="Hua S.X."/>
        </authorList>
    </citation>
    <scope>NUCLEOTIDE SEQUENCE [LARGE SCALE GENOMIC DNA]</scope>
    <source>
        <strain evidence="9 10">441</strain>
    </source>
</reference>
<evidence type="ECO:0000256" key="6">
    <source>
        <dbReference type="ARBA" id="ARBA00022989"/>
    </source>
</evidence>
<feature type="compositionally biased region" description="Acidic residues" evidence="8">
    <location>
        <begin position="420"/>
        <end position="430"/>
    </location>
</feature>
<evidence type="ECO:0000256" key="3">
    <source>
        <dbReference type="ARBA" id="ARBA00022448"/>
    </source>
</evidence>
<evidence type="ECO:0008006" key="11">
    <source>
        <dbReference type="Google" id="ProtNLM"/>
    </source>
</evidence>
<dbReference type="OrthoDB" id="77989at2759"/>
<evidence type="ECO:0000313" key="10">
    <source>
        <dbReference type="Proteomes" id="UP000054018"/>
    </source>
</evidence>
<dbReference type="SUPFAM" id="SSF103506">
    <property type="entry name" value="Mitochondrial carrier"/>
    <property type="match status" value="1"/>
</dbReference>
<dbReference type="InterPro" id="IPR018108">
    <property type="entry name" value="MCP_transmembrane"/>
</dbReference>
<evidence type="ECO:0000256" key="7">
    <source>
        <dbReference type="ARBA" id="ARBA00023136"/>
    </source>
</evidence>
<feature type="region of interest" description="Disordered" evidence="8">
    <location>
        <begin position="21"/>
        <end position="41"/>
    </location>
</feature>